<evidence type="ECO:0000313" key="2">
    <source>
        <dbReference type="EMBL" id="HAU2396092.1"/>
    </source>
</evidence>
<dbReference type="InterPro" id="IPR014991">
    <property type="entry name" value="DUF1840"/>
</dbReference>
<feature type="compositionally biased region" description="Polar residues" evidence="1">
    <location>
        <begin position="56"/>
        <end position="68"/>
    </location>
</feature>
<feature type="region of interest" description="Disordered" evidence="1">
    <location>
        <begin position="56"/>
        <end position="76"/>
    </location>
</feature>
<dbReference type="Proteomes" id="UP000863577">
    <property type="component" value="Unassembled WGS sequence"/>
</dbReference>
<dbReference type="RefSeq" id="WP_062725948.1">
    <property type="nucleotide sequence ID" value="NZ_CP117814.1"/>
</dbReference>
<reference evidence="2" key="2">
    <citation type="submission" date="2019-09" db="EMBL/GenBank/DDBJ databases">
        <authorList>
            <consortium name="NCBI Pathogen Detection Project"/>
        </authorList>
    </citation>
    <scope>NUCLEOTIDE SEQUENCE</scope>
    <source>
        <strain evidence="2">CL18-200174</strain>
    </source>
</reference>
<gene>
    <name evidence="2" type="ORF">JBK99_07065</name>
</gene>
<accession>A0AAP8XTQ5</accession>
<protein>
    <submittedName>
        <fullName evidence="2">DUF1840 domain-containing protein</fullName>
    </submittedName>
</protein>
<sequence length="109" mass="11934">MLVTFRCDVYPDITMLDDVAIPLLKIMGHSGSVPGAIIAKDVPAALTRLKSAFKQENNSAELTTSNPQSEEEDEDVSLETHAFPLIELFSCAAKEKCNILWDKGTKVPL</sequence>
<reference evidence="2" key="1">
    <citation type="journal article" date="2018" name="Genome Biol.">
        <title>SKESA: strategic k-mer extension for scrupulous assemblies.</title>
        <authorList>
            <person name="Souvorov A."/>
            <person name="Agarwala R."/>
            <person name="Lipman D.J."/>
        </authorList>
    </citation>
    <scope>NUCLEOTIDE SEQUENCE</scope>
    <source>
        <strain evidence="2">CL18-200174</strain>
    </source>
</reference>
<dbReference type="AlphaFoldDB" id="A0AAP8XTQ5"/>
<name>A0AAP8XTQ5_LEGPN</name>
<comment type="caution">
    <text evidence="2">The sequence shown here is derived from an EMBL/GenBank/DDBJ whole genome shotgun (WGS) entry which is preliminary data.</text>
</comment>
<dbReference type="Pfam" id="PF08895">
    <property type="entry name" value="DUF1840"/>
    <property type="match status" value="1"/>
</dbReference>
<evidence type="ECO:0000256" key="1">
    <source>
        <dbReference type="SAM" id="MobiDB-lite"/>
    </source>
</evidence>
<evidence type="ECO:0000313" key="3">
    <source>
        <dbReference type="Proteomes" id="UP000863577"/>
    </source>
</evidence>
<proteinExistence type="predicted"/>
<dbReference type="EMBL" id="DACWOD010000004">
    <property type="protein sequence ID" value="HAU2396092.1"/>
    <property type="molecule type" value="Genomic_DNA"/>
</dbReference>
<organism evidence="2 3">
    <name type="scientific">Legionella pneumophila</name>
    <dbReference type="NCBI Taxonomy" id="446"/>
    <lineage>
        <taxon>Bacteria</taxon>
        <taxon>Pseudomonadati</taxon>
        <taxon>Pseudomonadota</taxon>
        <taxon>Gammaproteobacteria</taxon>
        <taxon>Legionellales</taxon>
        <taxon>Legionellaceae</taxon>
        <taxon>Legionella</taxon>
    </lineage>
</organism>